<dbReference type="WBParaSite" id="SSLN_0001204501-mRNA-1">
    <property type="protein sequence ID" value="SSLN_0001204501-mRNA-1"/>
    <property type="gene ID" value="SSLN_0001204501"/>
</dbReference>
<dbReference type="GO" id="GO:1990253">
    <property type="term" value="P:cellular response to leucine starvation"/>
    <property type="evidence" value="ECO:0007669"/>
    <property type="project" value="TreeGrafter"/>
</dbReference>
<evidence type="ECO:0000313" key="3">
    <source>
        <dbReference type="WBParaSite" id="SSLN_0001204501-mRNA-1"/>
    </source>
</evidence>
<dbReference type="PANTHER" id="PTHR12474">
    <property type="entry name" value="P53 REGULATED PA26 NUCLEAR PROTEIN SESTRIN"/>
    <property type="match status" value="1"/>
</dbReference>
<dbReference type="GO" id="GO:1901031">
    <property type="term" value="P:regulation of response to reactive oxygen species"/>
    <property type="evidence" value="ECO:0007669"/>
    <property type="project" value="InterPro"/>
</dbReference>
<accession>A0A183T552</accession>
<dbReference type="GO" id="GO:0016684">
    <property type="term" value="F:oxidoreductase activity, acting on peroxide as acceptor"/>
    <property type="evidence" value="ECO:0007669"/>
    <property type="project" value="TreeGrafter"/>
</dbReference>
<name>A0A183T552_SCHSO</name>
<reference evidence="1 2" key="2">
    <citation type="submission" date="2018-11" db="EMBL/GenBank/DDBJ databases">
        <authorList>
            <consortium name="Pathogen Informatics"/>
        </authorList>
    </citation>
    <scope>NUCLEOTIDE SEQUENCE [LARGE SCALE GENOMIC DNA]</scope>
    <source>
        <strain evidence="1 2">NST_G2</strain>
    </source>
</reference>
<gene>
    <name evidence="1" type="ORF">SSLN_LOCUS11600</name>
</gene>
<dbReference type="EMBL" id="UYSU01036655">
    <property type="protein sequence ID" value="VDL97985.1"/>
    <property type="molecule type" value="Genomic_DNA"/>
</dbReference>
<proteinExistence type="predicted"/>
<sequence length="164" mass="18590">MLVDRLASDLGSMLDDEFCNAYELTYNTLNILTNVDTAPYRHAVWNFVQSLFGICHEDVRFDKLNCFFMEPQRAFLKACCTRPVDLCQLQPYVLCELMPALTPSEIVTVQTIEKDTGEDLPGDVEQRDASVIITELPALLLFLEMGDGRVFEITRNLSLAPHLL</sequence>
<dbReference type="Proteomes" id="UP000275846">
    <property type="component" value="Unassembled WGS sequence"/>
</dbReference>
<protein>
    <submittedName>
        <fullName evidence="3">ORF12</fullName>
    </submittedName>
</protein>
<dbReference type="OrthoDB" id="337464at2759"/>
<dbReference type="AlphaFoldDB" id="A0A183T552"/>
<dbReference type="STRING" id="70667.A0A183T552"/>
<dbReference type="GO" id="GO:0070728">
    <property type="term" value="F:L-leucine binding"/>
    <property type="evidence" value="ECO:0007669"/>
    <property type="project" value="TreeGrafter"/>
</dbReference>
<dbReference type="Pfam" id="PF04636">
    <property type="entry name" value="PA26"/>
    <property type="match status" value="1"/>
</dbReference>
<organism evidence="3">
    <name type="scientific">Schistocephalus solidus</name>
    <name type="common">Tapeworm</name>
    <dbReference type="NCBI Taxonomy" id="70667"/>
    <lineage>
        <taxon>Eukaryota</taxon>
        <taxon>Metazoa</taxon>
        <taxon>Spiralia</taxon>
        <taxon>Lophotrochozoa</taxon>
        <taxon>Platyhelminthes</taxon>
        <taxon>Cestoda</taxon>
        <taxon>Eucestoda</taxon>
        <taxon>Diphyllobothriidea</taxon>
        <taxon>Diphyllobothriidae</taxon>
        <taxon>Schistocephalus</taxon>
    </lineage>
</organism>
<dbReference type="PANTHER" id="PTHR12474:SF0">
    <property type="entry name" value="SESTRIN HOMOLOG"/>
    <property type="match status" value="1"/>
</dbReference>
<reference evidence="3" key="1">
    <citation type="submission" date="2016-06" db="UniProtKB">
        <authorList>
            <consortium name="WormBaseParasite"/>
        </authorList>
    </citation>
    <scope>IDENTIFICATION</scope>
</reference>
<evidence type="ECO:0000313" key="2">
    <source>
        <dbReference type="Proteomes" id="UP000275846"/>
    </source>
</evidence>
<dbReference type="InterPro" id="IPR006730">
    <property type="entry name" value="Sestrin"/>
</dbReference>
<dbReference type="GO" id="GO:0071233">
    <property type="term" value="P:cellular response to L-leucine"/>
    <property type="evidence" value="ECO:0007669"/>
    <property type="project" value="TreeGrafter"/>
</dbReference>
<dbReference type="GO" id="GO:1904262">
    <property type="term" value="P:negative regulation of TORC1 signaling"/>
    <property type="evidence" value="ECO:0007669"/>
    <property type="project" value="TreeGrafter"/>
</dbReference>
<keyword evidence="2" id="KW-1185">Reference proteome</keyword>
<evidence type="ECO:0000313" key="1">
    <source>
        <dbReference type="EMBL" id="VDL97985.1"/>
    </source>
</evidence>
<dbReference type="GO" id="GO:0016239">
    <property type="term" value="P:positive regulation of macroautophagy"/>
    <property type="evidence" value="ECO:0007669"/>
    <property type="project" value="TreeGrafter"/>
</dbReference>
<dbReference type="GO" id="GO:0005634">
    <property type="term" value="C:nucleus"/>
    <property type="evidence" value="ECO:0007669"/>
    <property type="project" value="InterPro"/>
</dbReference>